<comment type="similarity">
    <text evidence="1">Belongs to the peptidase C1 family.</text>
</comment>
<evidence type="ECO:0000259" key="2">
    <source>
        <dbReference type="SMART" id="SM00645"/>
    </source>
</evidence>
<evidence type="ECO:0000313" key="4">
    <source>
        <dbReference type="EMBL" id="KAK8842117.1"/>
    </source>
</evidence>
<sequence length="345" mass="39328">MLFFLFSYSLCITIKPSEERSFINWMRETKNFYVGEEYHFRFGVWLSNYRYVQSKSLSTTKTHFKCGMNSLSALSPSEYRSLLGLRNNRQYKGENIIRNSPSTINKIQNVQSEIRPAKNDYPDNLDYRTHDPAVLHPIQDFGQCGGGSWSFSITCAVESSYAIKRKELFKLSEQCLIDCVSFCDGCNSGSLHSAFSFLTNNKDYQCHINSESDYPWTGSQGECKFDYDKALFLFNGIFYGRQKPESDMVYYLNDYGVGSASLDASSAAFQLYTSGIYEDKNCGTTSNLAVNVVGYGVEGNGNDEVQFWICRNCWGTSWGENGYFRIVRGSNECGIAEEFFFPVKF</sequence>
<dbReference type="SMART" id="SM00848">
    <property type="entry name" value="Inhibitor_I29"/>
    <property type="match status" value="1"/>
</dbReference>
<evidence type="ECO:0000259" key="3">
    <source>
        <dbReference type="SMART" id="SM00848"/>
    </source>
</evidence>
<dbReference type="InterPro" id="IPR038765">
    <property type="entry name" value="Papain-like_cys_pep_sf"/>
</dbReference>
<dbReference type="Gene3D" id="3.90.70.10">
    <property type="entry name" value="Cysteine proteinases"/>
    <property type="match status" value="1"/>
</dbReference>
<dbReference type="Proteomes" id="UP001470230">
    <property type="component" value="Unassembled WGS sequence"/>
</dbReference>
<dbReference type="InterPro" id="IPR013201">
    <property type="entry name" value="Prot_inhib_I29"/>
</dbReference>
<dbReference type="InterPro" id="IPR000668">
    <property type="entry name" value="Peptidase_C1A_C"/>
</dbReference>
<dbReference type="EMBL" id="JAPFFF010000039">
    <property type="protein sequence ID" value="KAK8842117.1"/>
    <property type="molecule type" value="Genomic_DNA"/>
</dbReference>
<organism evidence="4 5">
    <name type="scientific">Tritrichomonas musculus</name>
    <dbReference type="NCBI Taxonomy" id="1915356"/>
    <lineage>
        <taxon>Eukaryota</taxon>
        <taxon>Metamonada</taxon>
        <taxon>Parabasalia</taxon>
        <taxon>Tritrichomonadida</taxon>
        <taxon>Tritrichomonadidae</taxon>
        <taxon>Tritrichomonas</taxon>
    </lineage>
</organism>
<keyword evidence="5" id="KW-1185">Reference proteome</keyword>
<accession>A0ABR2H971</accession>
<dbReference type="InterPro" id="IPR039417">
    <property type="entry name" value="Peptidase_C1A_papain-like"/>
</dbReference>
<dbReference type="CDD" id="cd02248">
    <property type="entry name" value="Peptidase_C1A"/>
    <property type="match status" value="1"/>
</dbReference>
<name>A0ABR2H971_9EUKA</name>
<reference evidence="4 5" key="1">
    <citation type="submission" date="2024-04" db="EMBL/GenBank/DDBJ databases">
        <title>Tritrichomonas musculus Genome.</title>
        <authorList>
            <person name="Alves-Ferreira E."/>
            <person name="Grigg M."/>
            <person name="Lorenzi H."/>
            <person name="Galac M."/>
        </authorList>
    </citation>
    <scope>NUCLEOTIDE SEQUENCE [LARGE SCALE GENOMIC DNA]</scope>
    <source>
        <strain evidence="4 5">EAF2021</strain>
    </source>
</reference>
<feature type="domain" description="Cathepsin propeptide inhibitor" evidence="3">
    <location>
        <begin position="22"/>
        <end position="79"/>
    </location>
</feature>
<protein>
    <submittedName>
        <fullName evidence="4">Uncharacterized protein</fullName>
    </submittedName>
</protein>
<dbReference type="Pfam" id="PF08246">
    <property type="entry name" value="Inhibitor_I29"/>
    <property type="match status" value="1"/>
</dbReference>
<evidence type="ECO:0000256" key="1">
    <source>
        <dbReference type="ARBA" id="ARBA00008455"/>
    </source>
</evidence>
<dbReference type="SMART" id="SM00645">
    <property type="entry name" value="Pept_C1"/>
    <property type="match status" value="1"/>
</dbReference>
<evidence type="ECO:0000313" key="5">
    <source>
        <dbReference type="Proteomes" id="UP001470230"/>
    </source>
</evidence>
<comment type="caution">
    <text evidence="4">The sequence shown here is derived from an EMBL/GenBank/DDBJ whole genome shotgun (WGS) entry which is preliminary data.</text>
</comment>
<proteinExistence type="inferred from homology"/>
<feature type="domain" description="Peptidase C1A papain C-terminal" evidence="2">
    <location>
        <begin position="121"/>
        <end position="343"/>
    </location>
</feature>
<gene>
    <name evidence="4" type="ORF">M9Y10_026344</name>
</gene>
<dbReference type="PANTHER" id="PTHR12411">
    <property type="entry name" value="CYSTEINE PROTEASE FAMILY C1-RELATED"/>
    <property type="match status" value="1"/>
</dbReference>
<dbReference type="Pfam" id="PF00112">
    <property type="entry name" value="Peptidase_C1"/>
    <property type="match status" value="1"/>
</dbReference>
<dbReference type="InterPro" id="IPR013128">
    <property type="entry name" value="Peptidase_C1A"/>
</dbReference>
<dbReference type="SUPFAM" id="SSF54001">
    <property type="entry name" value="Cysteine proteinases"/>
    <property type="match status" value="1"/>
</dbReference>